<accession>G0J0M7</accession>
<evidence type="ECO:0000259" key="1">
    <source>
        <dbReference type="PROSITE" id="PS51186"/>
    </source>
</evidence>
<evidence type="ECO:0000313" key="3">
    <source>
        <dbReference type="Proteomes" id="UP000001635"/>
    </source>
</evidence>
<dbReference type="SUPFAM" id="SSF55729">
    <property type="entry name" value="Acyl-CoA N-acyltransferases (Nat)"/>
    <property type="match status" value="1"/>
</dbReference>
<name>G0J0M7_CYCMS</name>
<keyword evidence="2" id="KW-0808">Transferase</keyword>
<reference evidence="3" key="1">
    <citation type="submission" date="2011-07" db="EMBL/GenBank/DDBJ databases">
        <title>The complete genome of Cyclobacterium marinum DSM 745.</title>
        <authorList>
            <person name="Lucas S."/>
            <person name="Han J."/>
            <person name="Lapidus A."/>
            <person name="Bruce D."/>
            <person name="Goodwin L."/>
            <person name="Pitluck S."/>
            <person name="Peters L."/>
            <person name="Kyrpides N."/>
            <person name="Mavromatis K."/>
            <person name="Ivanova N."/>
            <person name="Ovchinnikova G."/>
            <person name="Chertkov O."/>
            <person name="Detter J.C."/>
            <person name="Tapia R."/>
            <person name="Han C."/>
            <person name="Land M."/>
            <person name="Hauser L."/>
            <person name="Markowitz V."/>
            <person name="Cheng J.-F."/>
            <person name="Hugenholtz P."/>
            <person name="Woyke T."/>
            <person name="Wu D."/>
            <person name="Tindall B."/>
            <person name="Schuetze A."/>
            <person name="Brambilla E."/>
            <person name="Klenk H.-P."/>
            <person name="Eisen J.A."/>
        </authorList>
    </citation>
    <scope>NUCLEOTIDE SEQUENCE [LARGE SCALE GENOMIC DNA]</scope>
    <source>
        <strain evidence="3">ATCC 25205 / DSM 745 / LMG 13164 / NCIMB 1802</strain>
    </source>
</reference>
<dbReference type="EMBL" id="CP002955">
    <property type="protein sequence ID" value="AEL24439.1"/>
    <property type="molecule type" value="Genomic_DNA"/>
</dbReference>
<dbReference type="eggNOG" id="COG2153">
    <property type="taxonomic scope" value="Bacteria"/>
</dbReference>
<sequence length="147" mass="16784">MTFVVKKITEESLLEKAFYIREQVFVKEQNVAPEEEYDSFENLATHFLVMDGDLGVGTARWRFTKSGIKLERFAVLKAFRGLGVGGMLVKAVLEDVLKIPSSKDKTIYLHGQVTALGLYEKHGFEKVGERFMECDIAHYLMNYRPKG</sequence>
<organism evidence="2 3">
    <name type="scientific">Cyclobacterium marinum (strain ATCC 25205 / DSM 745 / LMG 13164 / NCIMB 1802)</name>
    <name type="common">Flectobacillus marinus</name>
    <dbReference type="NCBI Taxonomy" id="880070"/>
    <lineage>
        <taxon>Bacteria</taxon>
        <taxon>Pseudomonadati</taxon>
        <taxon>Bacteroidota</taxon>
        <taxon>Cytophagia</taxon>
        <taxon>Cytophagales</taxon>
        <taxon>Cyclobacteriaceae</taxon>
        <taxon>Cyclobacterium</taxon>
    </lineage>
</organism>
<dbReference type="GO" id="GO:0016747">
    <property type="term" value="F:acyltransferase activity, transferring groups other than amino-acyl groups"/>
    <property type="evidence" value="ECO:0007669"/>
    <property type="project" value="InterPro"/>
</dbReference>
<dbReference type="InterPro" id="IPR000182">
    <property type="entry name" value="GNAT_dom"/>
</dbReference>
<feature type="domain" description="N-acetyltransferase" evidence="1">
    <location>
        <begin position="3"/>
        <end position="146"/>
    </location>
</feature>
<dbReference type="HOGENOM" id="CLU_056607_6_2_10"/>
<dbReference type="STRING" id="880070.Cycma_0664"/>
<dbReference type="RefSeq" id="WP_014018737.1">
    <property type="nucleotide sequence ID" value="NC_015914.1"/>
</dbReference>
<dbReference type="Proteomes" id="UP000001635">
    <property type="component" value="Chromosome"/>
</dbReference>
<evidence type="ECO:0000313" key="2">
    <source>
        <dbReference type="EMBL" id="AEL24439.1"/>
    </source>
</evidence>
<dbReference type="CDD" id="cd04301">
    <property type="entry name" value="NAT_SF"/>
    <property type="match status" value="1"/>
</dbReference>
<dbReference type="PROSITE" id="PS51186">
    <property type="entry name" value="GNAT"/>
    <property type="match status" value="1"/>
</dbReference>
<dbReference type="OrthoDB" id="9796171at2"/>
<dbReference type="AlphaFoldDB" id="G0J0M7"/>
<dbReference type="KEGG" id="cmr:Cycma_0664"/>
<keyword evidence="3" id="KW-1185">Reference proteome</keyword>
<dbReference type="Gene3D" id="3.40.630.30">
    <property type="match status" value="1"/>
</dbReference>
<gene>
    <name evidence="2" type="ordered locus">Cycma_0664</name>
</gene>
<proteinExistence type="predicted"/>
<dbReference type="Pfam" id="PF13673">
    <property type="entry name" value="Acetyltransf_10"/>
    <property type="match status" value="1"/>
</dbReference>
<protein>
    <submittedName>
        <fullName evidence="2">GCN5-related N-acetyltransferase</fullName>
    </submittedName>
</protein>
<dbReference type="InterPro" id="IPR016181">
    <property type="entry name" value="Acyl_CoA_acyltransferase"/>
</dbReference>